<comment type="caution">
    <text evidence="1">The sequence shown here is derived from an EMBL/GenBank/DDBJ whole genome shotgun (WGS) entry which is preliminary data.</text>
</comment>
<organism evidence="1 2">
    <name type="scientific">Clitoria ternatea</name>
    <name type="common">Butterfly pea</name>
    <dbReference type="NCBI Taxonomy" id="43366"/>
    <lineage>
        <taxon>Eukaryota</taxon>
        <taxon>Viridiplantae</taxon>
        <taxon>Streptophyta</taxon>
        <taxon>Embryophyta</taxon>
        <taxon>Tracheophyta</taxon>
        <taxon>Spermatophyta</taxon>
        <taxon>Magnoliopsida</taxon>
        <taxon>eudicotyledons</taxon>
        <taxon>Gunneridae</taxon>
        <taxon>Pentapetalae</taxon>
        <taxon>rosids</taxon>
        <taxon>fabids</taxon>
        <taxon>Fabales</taxon>
        <taxon>Fabaceae</taxon>
        <taxon>Papilionoideae</taxon>
        <taxon>50 kb inversion clade</taxon>
        <taxon>NPAAA clade</taxon>
        <taxon>indigoferoid/millettioid clade</taxon>
        <taxon>Phaseoleae</taxon>
        <taxon>Clitoria</taxon>
    </lineage>
</organism>
<keyword evidence="2" id="KW-1185">Reference proteome</keyword>
<gene>
    <name evidence="1" type="ORF">RJT34_12748</name>
</gene>
<sequence>MLSILCPFSKSCTSFSYALRGTLVSLCICLSSTKHHHVAHVLLSREVVLLVSLFLLEFYVMEAFMTVTVLAIIYGSKEEAFFDLKGWLDTNCEDDFYSVKGGKDTMQCFFLLKFLLKYLKLDYTDCVMEEFKDGIDDFMKLAFGNSMVADALSRIPCPCARCKNCCKTIHGKERWKDTSSNAVAQDHEEGNRNPYVDMVMDAADYTLNPECEDFDENSNPSTSYFYNLLRDVDEPLWNGCSMRQPQNQG</sequence>
<name>A0AAN9JML3_CLITE</name>
<evidence type="ECO:0000313" key="1">
    <source>
        <dbReference type="EMBL" id="KAK7301872.1"/>
    </source>
</evidence>
<dbReference type="Proteomes" id="UP001359559">
    <property type="component" value="Unassembled WGS sequence"/>
</dbReference>
<evidence type="ECO:0008006" key="3">
    <source>
        <dbReference type="Google" id="ProtNLM"/>
    </source>
</evidence>
<accession>A0AAN9JML3</accession>
<protein>
    <recommendedName>
        <fullName evidence="3">Transposase-associated domain-containing protein</fullName>
    </recommendedName>
</protein>
<dbReference type="EMBL" id="JAYKXN010000003">
    <property type="protein sequence ID" value="KAK7301872.1"/>
    <property type="molecule type" value="Genomic_DNA"/>
</dbReference>
<proteinExistence type="predicted"/>
<evidence type="ECO:0000313" key="2">
    <source>
        <dbReference type="Proteomes" id="UP001359559"/>
    </source>
</evidence>
<dbReference type="AlphaFoldDB" id="A0AAN9JML3"/>
<reference evidence="1 2" key="1">
    <citation type="submission" date="2024-01" db="EMBL/GenBank/DDBJ databases">
        <title>The genomes of 5 underutilized Papilionoideae crops provide insights into root nodulation and disease resistance.</title>
        <authorList>
            <person name="Yuan L."/>
        </authorList>
    </citation>
    <scope>NUCLEOTIDE SEQUENCE [LARGE SCALE GENOMIC DNA]</scope>
    <source>
        <strain evidence="1">LY-2023</strain>
        <tissue evidence="1">Leaf</tissue>
    </source>
</reference>